<evidence type="ECO:0000256" key="5">
    <source>
        <dbReference type="ARBA" id="ARBA00022553"/>
    </source>
</evidence>
<dbReference type="Gene3D" id="2.160.10.10">
    <property type="entry name" value="Hexapeptide repeat proteins"/>
    <property type="match status" value="1"/>
</dbReference>
<evidence type="ECO:0000256" key="3">
    <source>
        <dbReference type="ARBA" id="ARBA00022490"/>
    </source>
</evidence>
<dbReference type="InterPro" id="IPR011004">
    <property type="entry name" value="Trimer_LpxA-like_sf"/>
</dbReference>
<organism evidence="12 13">
    <name type="scientific">Candidatus Chryseopegocella kryptomonas</name>
    <dbReference type="NCBI Taxonomy" id="1633643"/>
    <lineage>
        <taxon>Bacteria</taxon>
        <taxon>Pseudomonadati</taxon>
        <taxon>Candidatus Kryptoniota</taxon>
        <taxon>Candidatus Chryseopegocella</taxon>
    </lineage>
</organism>
<keyword evidence="6" id="KW-0648">Protein biosynthesis</keyword>
<feature type="domain" description="Alpha-D-phosphohexomutase alpha/beta/alpha" evidence="8">
    <location>
        <begin position="386"/>
        <end position="515"/>
    </location>
</feature>
<accession>A0A0P1MYA5</accession>
<dbReference type="InterPro" id="IPR005846">
    <property type="entry name" value="A-D-PHexomutase_a/b/a-III"/>
</dbReference>
<evidence type="ECO:0000256" key="1">
    <source>
        <dbReference type="ARBA" id="ARBA00004514"/>
    </source>
</evidence>
<evidence type="ECO:0000256" key="2">
    <source>
        <dbReference type="ARBA" id="ARBA00010231"/>
    </source>
</evidence>
<dbReference type="Pfam" id="PF02880">
    <property type="entry name" value="PGM_PMM_III"/>
    <property type="match status" value="1"/>
</dbReference>
<dbReference type="Gene3D" id="3.40.120.10">
    <property type="entry name" value="Alpha-D-Glucose-1,6-Bisphosphate, subunit A, domain 3"/>
    <property type="match status" value="3"/>
</dbReference>
<dbReference type="PANTHER" id="PTHR22572">
    <property type="entry name" value="SUGAR-1-PHOSPHATE GUANYL TRANSFERASE"/>
    <property type="match status" value="1"/>
</dbReference>
<name>A0A0P1MYA5_9BACT</name>
<dbReference type="SUPFAM" id="SSF53738">
    <property type="entry name" value="Phosphoglucomutase, first 3 domains"/>
    <property type="match status" value="3"/>
</dbReference>
<evidence type="ECO:0000259" key="9">
    <source>
        <dbReference type="Pfam" id="PF02879"/>
    </source>
</evidence>
<dbReference type="RefSeq" id="WP_092349372.1">
    <property type="nucleotide sequence ID" value="NZ_CZVW01000008.1"/>
</dbReference>
<dbReference type="InterPro" id="IPR056764">
    <property type="entry name" value="LbH_EIF2B3/5"/>
</dbReference>
<dbReference type="SUPFAM" id="SSF51161">
    <property type="entry name" value="Trimeric LpxA-like enzymes"/>
    <property type="match status" value="1"/>
</dbReference>
<dbReference type="InterPro" id="IPR005845">
    <property type="entry name" value="A-D-PHexomutase_a/b/a-II"/>
</dbReference>
<comment type="similarity">
    <text evidence="2">Belongs to the phosphohexose mutase family.</text>
</comment>
<evidence type="ECO:0000259" key="10">
    <source>
        <dbReference type="Pfam" id="PF02880"/>
    </source>
</evidence>
<feature type="domain" description="EIF2B subunit epsilon/gamma LbH" evidence="11">
    <location>
        <begin position="253"/>
        <end position="353"/>
    </location>
</feature>
<dbReference type="InterPro" id="IPR036900">
    <property type="entry name" value="A-D-PHexomutase_C_sf"/>
</dbReference>
<evidence type="ECO:0000259" key="7">
    <source>
        <dbReference type="Pfam" id="PF00483"/>
    </source>
</evidence>
<reference evidence="13" key="1">
    <citation type="submission" date="2015-11" db="EMBL/GenBank/DDBJ databases">
        <authorList>
            <person name="Varghese N."/>
        </authorList>
    </citation>
    <scope>NUCLEOTIDE SEQUENCE [LARGE SCALE GENOMIC DNA]</scope>
    <source>
        <strain evidence="13">JGI-23</strain>
    </source>
</reference>
<dbReference type="SUPFAM" id="SSF55957">
    <property type="entry name" value="Phosphoglucomutase, C-terminal domain"/>
    <property type="match status" value="1"/>
</dbReference>
<keyword evidence="3" id="KW-0963">Cytoplasm</keyword>
<evidence type="ECO:0000256" key="6">
    <source>
        <dbReference type="ARBA" id="ARBA00022917"/>
    </source>
</evidence>
<comment type="subcellular location">
    <subcellularLocation>
        <location evidence="1">Cytoplasm</location>
        <location evidence="1">Cytosol</location>
    </subcellularLocation>
</comment>
<dbReference type="AlphaFoldDB" id="A0A0P1MYA5"/>
<feature type="domain" description="Alpha-D-phosphohexomutase alpha/beta/alpha" evidence="9">
    <location>
        <begin position="535"/>
        <end position="635"/>
    </location>
</feature>
<dbReference type="Gene3D" id="3.90.550.10">
    <property type="entry name" value="Spore Coat Polysaccharide Biosynthesis Protein SpsA, Chain A"/>
    <property type="match status" value="1"/>
</dbReference>
<evidence type="ECO:0000313" key="13">
    <source>
        <dbReference type="Proteomes" id="UP000199197"/>
    </source>
</evidence>
<dbReference type="OrthoDB" id="9801899at2"/>
<keyword evidence="12" id="KW-0808">Transferase</keyword>
<dbReference type="InterPro" id="IPR016055">
    <property type="entry name" value="A-D-PHexomutase_a/b/a-I/II/III"/>
</dbReference>
<dbReference type="GO" id="GO:0005975">
    <property type="term" value="P:carbohydrate metabolic process"/>
    <property type="evidence" value="ECO:0007669"/>
    <property type="project" value="InterPro"/>
</dbReference>
<dbReference type="SUPFAM" id="SSF53448">
    <property type="entry name" value="Nucleotide-diphospho-sugar transferases"/>
    <property type="match status" value="1"/>
</dbReference>
<feature type="domain" description="Alpha-D-phosphohexomutase alpha/beta/alpha" evidence="10">
    <location>
        <begin position="641"/>
        <end position="750"/>
    </location>
</feature>
<protein>
    <submittedName>
        <fullName evidence="12">Mannose-1-phosphate guanylyltransferase / phosphomannomutase</fullName>
    </submittedName>
</protein>
<dbReference type="InterPro" id="IPR029044">
    <property type="entry name" value="Nucleotide-diphossugar_trans"/>
</dbReference>
<dbReference type="EMBL" id="CZVW01000008">
    <property type="protein sequence ID" value="CUT01090.1"/>
    <property type="molecule type" value="Genomic_DNA"/>
</dbReference>
<keyword evidence="5" id="KW-0597">Phosphoprotein</keyword>
<evidence type="ECO:0000259" key="11">
    <source>
        <dbReference type="Pfam" id="PF25084"/>
    </source>
</evidence>
<dbReference type="Gene3D" id="3.30.310.50">
    <property type="entry name" value="Alpha-D-phosphohexomutase, C-terminal domain"/>
    <property type="match status" value="1"/>
</dbReference>
<dbReference type="Proteomes" id="UP000199197">
    <property type="component" value="Unassembled WGS sequence"/>
</dbReference>
<gene>
    <name evidence="12" type="ORF">JGI23_00982</name>
</gene>
<keyword evidence="12" id="KW-0548">Nucleotidyltransferase</keyword>
<dbReference type="InterPro" id="IPR005844">
    <property type="entry name" value="A-D-PHexomutase_a/b/a-I"/>
</dbReference>
<dbReference type="Pfam" id="PF02878">
    <property type="entry name" value="PGM_PMM_I"/>
    <property type="match status" value="1"/>
</dbReference>
<evidence type="ECO:0000313" key="12">
    <source>
        <dbReference type="EMBL" id="CUT01090.1"/>
    </source>
</evidence>
<sequence length="838" mass="94412">MKAVIMAGGFGTRLRPLTMNIPKPMVPIINIPIMHRIINLLKKYEITDIIALVYYYPDVIMNYFKDGKDFGVKISYVKAEADFGTAGSVRNAAEFIGDEEFVVISGDVLTDVDISKAIDYHFDKKSKATIVITRVKNPLQYGIVIVKDTGEISRFLEKPSWGEVFSDTINTGIYILNPFVLEFVPYKQEFDFSKNLFPILLEKKIPFYGFITENYWRDIGTLTDYLEAHLDCLSGAVSVEIKGEKIKTDKAVIYIGENSEVDGFEKFSGVVVIGDNTKIGKDVKIVNSVIGSNCEIGNECEIIDTVIWDRTKIKNYARLTLDVIGYDCVIGERVEINENVFISDHCIIGNEAKLMSNIKLWPWKVVEDGSVLSKSLVWEDKWLKELFTDSRVSGISNIEMTPEFGAKLGAAFGAFLGQGKTVLVSRDADNVSRMMNRALICGLISAGLDVDDLRIASIPMVRHELRSGRYAGGLHVRKSPVDKHQTDIIFFDSNGMDLPVSKAKSIERLFFGEDFPRVPYDKVGNINFPVRVTEGYVEKFLSSLNVDLIRKQNFKIVIDYSNGVAVSILPNILGQLGCKVVSLNAYLEPSKLTRDEIEFKKAIDELAQIVTSIRYDVGFMLNPGAERIWVIDENGRFISNDRLLSVVVKLFLEAYSENVKKIAVPITASYEVDLIAKEYGVEVLRTKNSHYGMMEIVLKNPDVKFVGGTKGGFIFPEFLFASDGMFAISKILELMSITGLKIGEIEKSLPKLILKKKTLSCPRDLKGKVMRLATLETEQYRRQLIDGVKIFMDDLTWVLILPDRQKSEIHIFAESDQEGKVEELIEIFSEKIENWMKS</sequence>
<evidence type="ECO:0000259" key="8">
    <source>
        <dbReference type="Pfam" id="PF02878"/>
    </source>
</evidence>
<dbReference type="Pfam" id="PF00483">
    <property type="entry name" value="NTP_transferase"/>
    <property type="match status" value="1"/>
</dbReference>
<dbReference type="GO" id="GO:0016779">
    <property type="term" value="F:nucleotidyltransferase activity"/>
    <property type="evidence" value="ECO:0007669"/>
    <property type="project" value="UniProtKB-KW"/>
</dbReference>
<dbReference type="CDD" id="cd04181">
    <property type="entry name" value="NTP_transferase"/>
    <property type="match status" value="1"/>
</dbReference>
<dbReference type="Pfam" id="PF02879">
    <property type="entry name" value="PGM_PMM_II"/>
    <property type="match status" value="1"/>
</dbReference>
<proteinExistence type="inferred from homology"/>
<feature type="domain" description="Nucleotidyl transferase" evidence="7">
    <location>
        <begin position="2"/>
        <end position="233"/>
    </location>
</feature>
<evidence type="ECO:0000256" key="4">
    <source>
        <dbReference type="ARBA" id="ARBA00022540"/>
    </source>
</evidence>
<keyword evidence="4" id="KW-0396">Initiation factor</keyword>
<dbReference type="GO" id="GO:0016868">
    <property type="term" value="F:intramolecular phosphotransferase activity"/>
    <property type="evidence" value="ECO:0007669"/>
    <property type="project" value="InterPro"/>
</dbReference>
<keyword evidence="13" id="KW-1185">Reference proteome</keyword>
<dbReference type="InterPro" id="IPR005835">
    <property type="entry name" value="NTP_transferase_dom"/>
</dbReference>
<dbReference type="InterPro" id="IPR050486">
    <property type="entry name" value="Mannose-1P_guanyltransferase"/>
</dbReference>
<dbReference type="Pfam" id="PF25084">
    <property type="entry name" value="LbH_EIF2B"/>
    <property type="match status" value="1"/>
</dbReference>